<accession>A0A0C3LRW3</accession>
<name>A0A0C3LRW3_9AGAM</name>
<organism evidence="1 2">
    <name type="scientific">Tulasnella calospora MUT 4182</name>
    <dbReference type="NCBI Taxonomy" id="1051891"/>
    <lineage>
        <taxon>Eukaryota</taxon>
        <taxon>Fungi</taxon>
        <taxon>Dikarya</taxon>
        <taxon>Basidiomycota</taxon>
        <taxon>Agaricomycotina</taxon>
        <taxon>Agaricomycetes</taxon>
        <taxon>Cantharellales</taxon>
        <taxon>Tulasnellaceae</taxon>
        <taxon>Tulasnella</taxon>
    </lineage>
</organism>
<keyword evidence="2" id="KW-1185">Reference proteome</keyword>
<dbReference type="AlphaFoldDB" id="A0A0C3LRW3"/>
<proteinExistence type="predicted"/>
<reference evidence="2" key="2">
    <citation type="submission" date="2015-01" db="EMBL/GenBank/DDBJ databases">
        <title>Evolutionary Origins and Diversification of the Mycorrhizal Mutualists.</title>
        <authorList>
            <consortium name="DOE Joint Genome Institute"/>
            <consortium name="Mycorrhizal Genomics Consortium"/>
            <person name="Kohler A."/>
            <person name="Kuo A."/>
            <person name="Nagy L.G."/>
            <person name="Floudas D."/>
            <person name="Copeland A."/>
            <person name="Barry K.W."/>
            <person name="Cichocki N."/>
            <person name="Veneault-Fourrey C."/>
            <person name="LaButti K."/>
            <person name="Lindquist E.A."/>
            <person name="Lipzen A."/>
            <person name="Lundell T."/>
            <person name="Morin E."/>
            <person name="Murat C."/>
            <person name="Riley R."/>
            <person name="Ohm R."/>
            <person name="Sun H."/>
            <person name="Tunlid A."/>
            <person name="Henrissat B."/>
            <person name="Grigoriev I.V."/>
            <person name="Hibbett D.S."/>
            <person name="Martin F."/>
        </authorList>
    </citation>
    <scope>NUCLEOTIDE SEQUENCE [LARGE SCALE GENOMIC DNA]</scope>
    <source>
        <strain evidence="2">MUT 4182</strain>
    </source>
</reference>
<reference evidence="1 2" key="1">
    <citation type="submission" date="2014-04" db="EMBL/GenBank/DDBJ databases">
        <authorList>
            <consortium name="DOE Joint Genome Institute"/>
            <person name="Kuo A."/>
            <person name="Girlanda M."/>
            <person name="Perotto S."/>
            <person name="Kohler A."/>
            <person name="Nagy L.G."/>
            <person name="Floudas D."/>
            <person name="Copeland A."/>
            <person name="Barry K.W."/>
            <person name="Cichocki N."/>
            <person name="Veneault-Fourrey C."/>
            <person name="LaButti K."/>
            <person name="Lindquist E.A."/>
            <person name="Lipzen A."/>
            <person name="Lundell T."/>
            <person name="Morin E."/>
            <person name="Murat C."/>
            <person name="Sun H."/>
            <person name="Tunlid A."/>
            <person name="Henrissat B."/>
            <person name="Grigoriev I.V."/>
            <person name="Hibbett D.S."/>
            <person name="Martin F."/>
            <person name="Nordberg H.P."/>
            <person name="Cantor M.N."/>
            <person name="Hua S.X."/>
        </authorList>
    </citation>
    <scope>NUCLEOTIDE SEQUENCE [LARGE SCALE GENOMIC DNA]</scope>
    <source>
        <strain evidence="1 2">MUT 4182</strain>
    </source>
</reference>
<dbReference type="OrthoDB" id="3357519at2759"/>
<evidence type="ECO:0000313" key="2">
    <source>
        <dbReference type="Proteomes" id="UP000054248"/>
    </source>
</evidence>
<dbReference type="Proteomes" id="UP000054248">
    <property type="component" value="Unassembled WGS sequence"/>
</dbReference>
<dbReference type="EMBL" id="KN823067">
    <property type="protein sequence ID" value="KIO24157.1"/>
    <property type="molecule type" value="Genomic_DNA"/>
</dbReference>
<gene>
    <name evidence="1" type="ORF">M407DRAFT_26431</name>
</gene>
<evidence type="ECO:0000313" key="1">
    <source>
        <dbReference type="EMBL" id="KIO24157.1"/>
    </source>
</evidence>
<dbReference type="HOGENOM" id="CLU_1251472_0_0_1"/>
<protein>
    <recommendedName>
        <fullName evidence="3">F-box domain-containing protein</fullName>
    </recommendedName>
</protein>
<sequence length="221" mass="24885">MEVDIIQNEAAQDQVTAPWDANPLPSISQLPTELLTGIIQLSLPEIDFKLHSASFRLRSHMKRLYIMRSVTKRWQAIIEGTPSFWITIASALPSDVNEASVLRSSNLPLSIIYRDPRPGLSNDHLSATEFLKLVQHTRPRWSSLVLDLYDNTDMSNYLGVPLPLLQTIIVGNGGRTRFEPLELLGRDTSNLRFVELSGISIRWRMGLFVQLKCLKFGATAS</sequence>
<evidence type="ECO:0008006" key="3">
    <source>
        <dbReference type="Google" id="ProtNLM"/>
    </source>
</evidence>